<dbReference type="EMBL" id="CP029462">
    <property type="protein sequence ID" value="AXL21606.1"/>
    <property type="molecule type" value="Genomic_DNA"/>
</dbReference>
<gene>
    <name evidence="1" type="ORF">DKB62_08520</name>
</gene>
<evidence type="ECO:0000313" key="2">
    <source>
        <dbReference type="Proteomes" id="UP000254337"/>
    </source>
</evidence>
<organism evidence="1 2">
    <name type="scientific">Megasphaera stantonii</name>
    <dbReference type="NCBI Taxonomy" id="2144175"/>
    <lineage>
        <taxon>Bacteria</taxon>
        <taxon>Bacillati</taxon>
        <taxon>Bacillota</taxon>
        <taxon>Negativicutes</taxon>
        <taxon>Veillonellales</taxon>
        <taxon>Veillonellaceae</taxon>
        <taxon>Megasphaera</taxon>
    </lineage>
</organism>
<sequence length="100" mass="11428">MHKDTTIPAAEPFTEEQIQRWRRLQREKAEREYISDMEEARREGLREGFEKGINEAIKKGIKLGIMQVAANMLAVGMDIRQVASITELSEAELDALKRGV</sequence>
<dbReference type="RefSeq" id="WP_087478371.1">
    <property type="nucleotide sequence ID" value="NZ_CALYAU010000014.1"/>
</dbReference>
<proteinExistence type="predicted"/>
<keyword evidence="2" id="KW-1185">Reference proteome</keyword>
<evidence type="ECO:0000313" key="1">
    <source>
        <dbReference type="EMBL" id="AXL21606.1"/>
    </source>
</evidence>
<reference evidence="1 2" key="1">
    <citation type="submission" date="2018-05" db="EMBL/GenBank/DDBJ databases">
        <title>Complete genome sequence of Megasphaera sp. AJH120T, isolated from the ceca of a chicken.</title>
        <authorList>
            <person name="Maki J."/>
            <person name="Looft T."/>
        </authorList>
    </citation>
    <scope>NUCLEOTIDE SEQUENCE [LARGE SCALE GENOMIC DNA]</scope>
    <source>
        <strain evidence="1 2">AJH120</strain>
    </source>
</reference>
<protein>
    <recommendedName>
        <fullName evidence="3">Rpn family recombination-promoting nuclease/putative transposase</fullName>
    </recommendedName>
</protein>
<dbReference type="KEGG" id="meg:DKB62_08520"/>
<name>A0A346B0G3_9FIRM</name>
<accession>A0A346B0G3</accession>
<dbReference type="Proteomes" id="UP000254337">
    <property type="component" value="Chromosome"/>
</dbReference>
<evidence type="ECO:0008006" key="3">
    <source>
        <dbReference type="Google" id="ProtNLM"/>
    </source>
</evidence>
<dbReference type="AlphaFoldDB" id="A0A346B0G3"/>